<dbReference type="PANTHER" id="PTHR36834:SF1">
    <property type="entry name" value="INTEGRAL MEMBRANE PROTEIN"/>
    <property type="match status" value="1"/>
</dbReference>
<feature type="domain" description="VanZ-like" evidence="2">
    <location>
        <begin position="37"/>
        <end position="160"/>
    </location>
</feature>
<dbReference type="RefSeq" id="WP_173809430.1">
    <property type="nucleotide sequence ID" value="NZ_JABSNP010000005.1"/>
</dbReference>
<feature type="transmembrane region" description="Helical" evidence="1">
    <location>
        <begin position="145"/>
        <end position="162"/>
    </location>
</feature>
<protein>
    <submittedName>
        <fullName evidence="3">Glycopeptide antibiotics resistance protein</fullName>
    </submittedName>
</protein>
<evidence type="ECO:0000313" key="4">
    <source>
        <dbReference type="Proteomes" id="UP000779507"/>
    </source>
</evidence>
<evidence type="ECO:0000256" key="1">
    <source>
        <dbReference type="SAM" id="Phobius"/>
    </source>
</evidence>
<keyword evidence="4" id="KW-1185">Reference proteome</keyword>
<organism evidence="3 4">
    <name type="scientific">Hymenobacter caeli</name>
    <dbReference type="NCBI Taxonomy" id="2735894"/>
    <lineage>
        <taxon>Bacteria</taxon>
        <taxon>Pseudomonadati</taxon>
        <taxon>Bacteroidota</taxon>
        <taxon>Cytophagia</taxon>
        <taxon>Cytophagales</taxon>
        <taxon>Hymenobacteraceae</taxon>
        <taxon>Hymenobacter</taxon>
    </lineage>
</organism>
<proteinExistence type="predicted"/>
<dbReference type="Proteomes" id="UP000779507">
    <property type="component" value="Unassembled WGS sequence"/>
</dbReference>
<sequence>MDQPPPPAAARTWRDSLRVTPRRTQPLVKAALWLALLLYAAVVVYVVFLARRRQALVWNPGLVNLVPLIHTIRDHDYIEGIGWWNYWSNIFGNVALLMPLPTLVASTTGLRSRRWLFAIGMAVSVLIETIQYVWHLGVPDVDDVIFNSMGVLLGVVLWELVFRKLHRRVAYQVLGARPA</sequence>
<keyword evidence="1" id="KW-0812">Transmembrane</keyword>
<reference evidence="3 4" key="1">
    <citation type="submission" date="2020-05" db="EMBL/GenBank/DDBJ databases">
        <title>Genomic Encyclopedia of Type Strains, Phase IV (KMG-V): Genome sequencing to study the core and pangenomes of soil and plant-associated prokaryotes.</title>
        <authorList>
            <person name="Whitman W."/>
        </authorList>
    </citation>
    <scope>NUCLEOTIDE SEQUENCE [LARGE SCALE GENOMIC DNA]</scope>
    <source>
        <strain evidence="3 4">9A</strain>
    </source>
</reference>
<dbReference type="EMBL" id="JABSNP010000005">
    <property type="protein sequence ID" value="NRT18691.1"/>
    <property type="molecule type" value="Genomic_DNA"/>
</dbReference>
<evidence type="ECO:0000313" key="3">
    <source>
        <dbReference type="EMBL" id="NRT18691.1"/>
    </source>
</evidence>
<keyword evidence="1" id="KW-1133">Transmembrane helix</keyword>
<gene>
    <name evidence="3" type="ORF">HNP98_001512</name>
</gene>
<comment type="caution">
    <text evidence="3">The sequence shown here is derived from an EMBL/GenBank/DDBJ whole genome shotgun (WGS) entry which is preliminary data.</text>
</comment>
<accession>A0ABX2FND9</accession>
<name>A0ABX2FND9_9BACT</name>
<keyword evidence="1" id="KW-0472">Membrane</keyword>
<feature type="transmembrane region" description="Helical" evidence="1">
    <location>
        <begin position="30"/>
        <end position="48"/>
    </location>
</feature>
<dbReference type="Pfam" id="PF04892">
    <property type="entry name" value="VanZ"/>
    <property type="match status" value="1"/>
</dbReference>
<dbReference type="PANTHER" id="PTHR36834">
    <property type="entry name" value="MEMBRANE PROTEIN-RELATED"/>
    <property type="match status" value="1"/>
</dbReference>
<dbReference type="InterPro" id="IPR006976">
    <property type="entry name" value="VanZ-like"/>
</dbReference>
<dbReference type="InterPro" id="IPR053150">
    <property type="entry name" value="Teicoplanin_resist-assoc"/>
</dbReference>
<feature type="transmembrane region" description="Helical" evidence="1">
    <location>
        <begin position="115"/>
        <end position="133"/>
    </location>
</feature>
<evidence type="ECO:0000259" key="2">
    <source>
        <dbReference type="Pfam" id="PF04892"/>
    </source>
</evidence>